<dbReference type="Pfam" id="PF00046">
    <property type="entry name" value="Homeodomain"/>
    <property type="match status" value="1"/>
</dbReference>
<name>J9DQR3_EDHAE</name>
<dbReference type="InterPro" id="IPR009057">
    <property type="entry name" value="Homeodomain-like_sf"/>
</dbReference>
<evidence type="ECO:0000256" key="7">
    <source>
        <dbReference type="PROSITE-ProRule" id="PRU00108"/>
    </source>
</evidence>
<dbReference type="GO" id="GO:0005634">
    <property type="term" value="C:nucleus"/>
    <property type="evidence" value="ECO:0007669"/>
    <property type="project" value="UniProtKB-SubCell"/>
</dbReference>
<evidence type="ECO:0000313" key="10">
    <source>
        <dbReference type="EMBL" id="EJW04905.1"/>
    </source>
</evidence>
<evidence type="ECO:0000256" key="1">
    <source>
        <dbReference type="ARBA" id="ARBA00023015"/>
    </source>
</evidence>
<reference evidence="11" key="2">
    <citation type="submission" date="2015-07" db="EMBL/GenBank/DDBJ databases">
        <title>Contrasting host-pathogen interactions and genome evolution in two generalist and specialist microsporidian pathogens of mosquitoes.</title>
        <authorList>
            <consortium name="The Broad Institute Genomics Platform"/>
            <consortium name="The Broad Institute Genome Sequencing Center for Infectious Disease"/>
            <person name="Cuomo C.A."/>
            <person name="Sanscrainte N.D."/>
            <person name="Goldberg J.M."/>
            <person name="Heiman D."/>
            <person name="Young S."/>
            <person name="Zeng Q."/>
            <person name="Becnel J.J."/>
            <person name="Birren B.W."/>
        </authorList>
    </citation>
    <scope>NUCLEOTIDE SEQUENCE [LARGE SCALE GENOMIC DNA]</scope>
    <source>
        <strain evidence="11">USNM 41457</strain>
    </source>
</reference>
<dbReference type="OrthoDB" id="10056939at2759"/>
<dbReference type="EMBL" id="AFBI03000001">
    <property type="protein sequence ID" value="EJW04905.1"/>
    <property type="molecule type" value="Genomic_DNA"/>
</dbReference>
<sequence>MNDEILTLARHMHGIQLLFIEKNNTFHDILEPVIKGRKKSLFEPEIPTCIVNELVKQLNDMKRDSCLLIEKCLDDFTECEINKTNEMCDKTKTRRFNKKTIDLLEGFFIRDNYPSDRDKFHIAKVCKLTPKQVANWFTNKRNRNKQFMERKR</sequence>
<evidence type="ECO:0000256" key="5">
    <source>
        <dbReference type="ARBA" id="ARBA00023242"/>
    </source>
</evidence>
<accession>J9DQR3</accession>
<dbReference type="HOGENOM" id="CLU_145531_0_0_1"/>
<organism evidence="10 11">
    <name type="scientific">Edhazardia aedis (strain USNM 41457)</name>
    <name type="common">Microsporidian parasite</name>
    <dbReference type="NCBI Taxonomy" id="1003232"/>
    <lineage>
        <taxon>Eukaryota</taxon>
        <taxon>Fungi</taxon>
        <taxon>Fungi incertae sedis</taxon>
        <taxon>Microsporidia</taxon>
        <taxon>Edhazardia</taxon>
    </lineage>
</organism>
<comment type="caution">
    <text evidence="10">The sequence shown here is derived from an EMBL/GenBank/DDBJ whole genome shotgun (WGS) entry which is preliminary data.</text>
</comment>
<keyword evidence="4" id="KW-0804">Transcription</keyword>
<dbReference type="PROSITE" id="PS00027">
    <property type="entry name" value="HOMEOBOX_1"/>
    <property type="match status" value="1"/>
</dbReference>
<dbReference type="Proteomes" id="UP000003163">
    <property type="component" value="Unassembled WGS sequence"/>
</dbReference>
<dbReference type="SUPFAM" id="SSF46689">
    <property type="entry name" value="Homeodomain-like"/>
    <property type="match status" value="1"/>
</dbReference>
<keyword evidence="1" id="KW-0805">Transcription regulation</keyword>
<dbReference type="GO" id="GO:0043565">
    <property type="term" value="F:sequence-specific DNA binding"/>
    <property type="evidence" value="ECO:0007669"/>
    <property type="project" value="TreeGrafter"/>
</dbReference>
<dbReference type="AlphaFoldDB" id="J9DQR3"/>
<dbReference type="PANTHER" id="PTHR24326">
    <property type="entry name" value="HOMEOBOX-LEUCINE ZIPPER PROTEIN"/>
    <property type="match status" value="1"/>
</dbReference>
<dbReference type="SMART" id="SM00389">
    <property type="entry name" value="HOX"/>
    <property type="match status" value="1"/>
</dbReference>
<evidence type="ECO:0000313" key="11">
    <source>
        <dbReference type="Proteomes" id="UP000003163"/>
    </source>
</evidence>
<dbReference type="InterPro" id="IPR017970">
    <property type="entry name" value="Homeobox_CS"/>
</dbReference>
<feature type="domain" description="Homeobox" evidence="9">
    <location>
        <begin position="87"/>
        <end position="147"/>
    </location>
</feature>
<dbReference type="Gene3D" id="1.10.10.60">
    <property type="entry name" value="Homeodomain-like"/>
    <property type="match status" value="1"/>
</dbReference>
<evidence type="ECO:0000256" key="8">
    <source>
        <dbReference type="RuleBase" id="RU000682"/>
    </source>
</evidence>
<dbReference type="InterPro" id="IPR001356">
    <property type="entry name" value="HD"/>
</dbReference>
<evidence type="ECO:0000256" key="6">
    <source>
        <dbReference type="ARBA" id="ARBA00025748"/>
    </source>
</evidence>
<dbReference type="PANTHER" id="PTHR24326:SF122">
    <property type="entry name" value="HOMEOBOX-LEUCINE ZIPPER PROTEIN HOX6"/>
    <property type="match status" value="1"/>
</dbReference>
<evidence type="ECO:0000256" key="2">
    <source>
        <dbReference type="ARBA" id="ARBA00023125"/>
    </source>
</evidence>
<proteinExistence type="inferred from homology"/>
<dbReference type="InterPro" id="IPR045224">
    <property type="entry name" value="HDZip_class_I_plant"/>
</dbReference>
<keyword evidence="5 7" id="KW-0539">Nucleus</keyword>
<evidence type="ECO:0000259" key="9">
    <source>
        <dbReference type="PROSITE" id="PS50071"/>
    </source>
</evidence>
<keyword evidence="2 7" id="KW-0238">DNA-binding</keyword>
<keyword evidence="3 7" id="KW-0371">Homeobox</keyword>
<keyword evidence="11" id="KW-1185">Reference proteome</keyword>
<dbReference type="GO" id="GO:0045893">
    <property type="term" value="P:positive regulation of DNA-templated transcription"/>
    <property type="evidence" value="ECO:0007669"/>
    <property type="project" value="TreeGrafter"/>
</dbReference>
<protein>
    <recommendedName>
        <fullName evidence="9">Homeobox domain-containing protein</fullName>
    </recommendedName>
</protein>
<evidence type="ECO:0000256" key="4">
    <source>
        <dbReference type="ARBA" id="ARBA00023163"/>
    </source>
</evidence>
<dbReference type="VEuPathDB" id="MicrosporidiaDB:EDEG_00125"/>
<gene>
    <name evidence="10" type="ORF">EDEG_00125</name>
</gene>
<comment type="similarity">
    <text evidence="6">Belongs to the HD-ZIP homeobox family. Class I subfamily.</text>
</comment>
<dbReference type="CDD" id="cd00086">
    <property type="entry name" value="homeodomain"/>
    <property type="match status" value="1"/>
</dbReference>
<dbReference type="InParanoid" id="J9DQR3"/>
<dbReference type="OMA" id="DFTECEI"/>
<dbReference type="PROSITE" id="PS50071">
    <property type="entry name" value="HOMEOBOX_2"/>
    <property type="match status" value="1"/>
</dbReference>
<reference evidence="10 11" key="1">
    <citation type="submission" date="2011-08" db="EMBL/GenBank/DDBJ databases">
        <authorList>
            <person name="Liu Z.J."/>
            <person name="Shi F.L."/>
            <person name="Lu J.Q."/>
            <person name="Li M."/>
            <person name="Wang Z.L."/>
        </authorList>
    </citation>
    <scope>NUCLEOTIDE SEQUENCE [LARGE SCALE GENOMIC DNA]</scope>
    <source>
        <strain evidence="10 11">USNM 41457</strain>
    </source>
</reference>
<evidence type="ECO:0000256" key="3">
    <source>
        <dbReference type="ARBA" id="ARBA00023155"/>
    </source>
</evidence>
<dbReference type="GO" id="GO:0000981">
    <property type="term" value="F:DNA-binding transcription factor activity, RNA polymerase II-specific"/>
    <property type="evidence" value="ECO:0007669"/>
    <property type="project" value="InterPro"/>
</dbReference>
<comment type="subcellular location">
    <subcellularLocation>
        <location evidence="7 8">Nucleus</location>
    </subcellularLocation>
</comment>
<feature type="DNA-binding region" description="Homeobox" evidence="7">
    <location>
        <begin position="89"/>
        <end position="148"/>
    </location>
</feature>